<evidence type="ECO:0000256" key="7">
    <source>
        <dbReference type="SAM" id="Phobius"/>
    </source>
</evidence>
<dbReference type="PANTHER" id="PTHR42920">
    <property type="entry name" value="OS03G0707200 PROTEIN-RELATED"/>
    <property type="match status" value="1"/>
</dbReference>
<evidence type="ECO:0000256" key="4">
    <source>
        <dbReference type="ARBA" id="ARBA00022692"/>
    </source>
</evidence>
<evidence type="ECO:0000256" key="6">
    <source>
        <dbReference type="ARBA" id="ARBA00023136"/>
    </source>
</evidence>
<dbReference type="PANTHER" id="PTHR42920:SF5">
    <property type="entry name" value="EAMA DOMAIN-CONTAINING PROTEIN"/>
    <property type="match status" value="1"/>
</dbReference>
<dbReference type="Pfam" id="PF00892">
    <property type="entry name" value="EamA"/>
    <property type="match status" value="2"/>
</dbReference>
<name>A0A1M5B7V8_9CLOT</name>
<keyword evidence="6 7" id="KW-0472">Membrane</keyword>
<evidence type="ECO:0000256" key="3">
    <source>
        <dbReference type="ARBA" id="ARBA00022475"/>
    </source>
</evidence>
<keyword evidence="5 7" id="KW-1133">Transmembrane helix</keyword>
<evidence type="ECO:0000256" key="2">
    <source>
        <dbReference type="ARBA" id="ARBA00007362"/>
    </source>
</evidence>
<feature type="transmembrane region" description="Helical" evidence="7">
    <location>
        <begin position="123"/>
        <end position="141"/>
    </location>
</feature>
<dbReference type="Proteomes" id="UP000184423">
    <property type="component" value="Unassembled WGS sequence"/>
</dbReference>
<comment type="similarity">
    <text evidence="2">Belongs to the EamA transporter family.</text>
</comment>
<keyword evidence="10" id="KW-1185">Reference proteome</keyword>
<feature type="transmembrane region" description="Helical" evidence="7">
    <location>
        <begin position="242"/>
        <end position="260"/>
    </location>
</feature>
<feature type="transmembrane region" description="Helical" evidence="7">
    <location>
        <begin position="71"/>
        <end position="92"/>
    </location>
</feature>
<feature type="domain" description="EamA" evidence="8">
    <location>
        <begin position="151"/>
        <end position="284"/>
    </location>
</feature>
<evidence type="ECO:0000313" key="9">
    <source>
        <dbReference type="EMBL" id="SHF38603.1"/>
    </source>
</evidence>
<dbReference type="RefSeq" id="WP_073249948.1">
    <property type="nucleotide sequence ID" value="NZ_FQVG01000065.1"/>
</dbReference>
<evidence type="ECO:0000259" key="8">
    <source>
        <dbReference type="Pfam" id="PF00892"/>
    </source>
</evidence>
<feature type="transmembrane region" description="Helical" evidence="7">
    <location>
        <begin position="180"/>
        <end position="201"/>
    </location>
</feature>
<reference evidence="10" key="1">
    <citation type="submission" date="2016-11" db="EMBL/GenBank/DDBJ databases">
        <authorList>
            <person name="Varghese N."/>
            <person name="Submissions S."/>
        </authorList>
    </citation>
    <scope>NUCLEOTIDE SEQUENCE [LARGE SCALE GENOMIC DNA]</scope>
    <source>
        <strain evidence="10">DSM 10124</strain>
    </source>
</reference>
<evidence type="ECO:0000256" key="1">
    <source>
        <dbReference type="ARBA" id="ARBA00004651"/>
    </source>
</evidence>
<evidence type="ECO:0000256" key="5">
    <source>
        <dbReference type="ARBA" id="ARBA00022989"/>
    </source>
</evidence>
<dbReference type="EMBL" id="FQVG01000065">
    <property type="protein sequence ID" value="SHF38603.1"/>
    <property type="molecule type" value="Genomic_DNA"/>
</dbReference>
<dbReference type="InterPro" id="IPR051258">
    <property type="entry name" value="Diverse_Substrate_Transporter"/>
</dbReference>
<proteinExistence type="inferred from homology"/>
<keyword evidence="4 7" id="KW-0812">Transmembrane</keyword>
<comment type="subcellular location">
    <subcellularLocation>
        <location evidence="1">Cell membrane</location>
        <topology evidence="1">Multi-pass membrane protein</topology>
    </subcellularLocation>
</comment>
<dbReference type="SUPFAM" id="SSF103481">
    <property type="entry name" value="Multidrug resistance efflux transporter EmrE"/>
    <property type="match status" value="2"/>
</dbReference>
<feature type="transmembrane region" description="Helical" evidence="7">
    <location>
        <begin position="39"/>
        <end position="59"/>
    </location>
</feature>
<dbReference type="Gene3D" id="1.10.3730.20">
    <property type="match status" value="1"/>
</dbReference>
<feature type="domain" description="EamA" evidence="8">
    <location>
        <begin position="11"/>
        <end position="140"/>
    </location>
</feature>
<dbReference type="InterPro" id="IPR037185">
    <property type="entry name" value="EmrE-like"/>
</dbReference>
<feature type="transmembrane region" description="Helical" evidence="7">
    <location>
        <begin position="266"/>
        <end position="284"/>
    </location>
</feature>
<feature type="transmembrane region" description="Helical" evidence="7">
    <location>
        <begin position="9"/>
        <end position="27"/>
    </location>
</feature>
<dbReference type="AlphaFoldDB" id="A0A1M5B7V8"/>
<organism evidence="9 10">
    <name type="scientific">Caloramator proteoclasticus DSM 10124</name>
    <dbReference type="NCBI Taxonomy" id="1121262"/>
    <lineage>
        <taxon>Bacteria</taxon>
        <taxon>Bacillati</taxon>
        <taxon>Bacillota</taxon>
        <taxon>Clostridia</taxon>
        <taxon>Eubacteriales</taxon>
        <taxon>Clostridiaceae</taxon>
        <taxon>Caloramator</taxon>
    </lineage>
</organism>
<gene>
    <name evidence="9" type="ORF">SAMN02746091_02401</name>
</gene>
<evidence type="ECO:0000313" key="10">
    <source>
        <dbReference type="Proteomes" id="UP000184423"/>
    </source>
</evidence>
<feature type="transmembrane region" description="Helical" evidence="7">
    <location>
        <begin position="147"/>
        <end position="168"/>
    </location>
</feature>
<dbReference type="GO" id="GO:0005886">
    <property type="term" value="C:plasma membrane"/>
    <property type="evidence" value="ECO:0007669"/>
    <property type="project" value="UniProtKB-SubCell"/>
</dbReference>
<feature type="transmembrane region" description="Helical" evidence="7">
    <location>
        <begin position="207"/>
        <end position="230"/>
    </location>
</feature>
<feature type="transmembrane region" description="Helical" evidence="7">
    <location>
        <begin position="98"/>
        <end position="116"/>
    </location>
</feature>
<dbReference type="InterPro" id="IPR000620">
    <property type="entry name" value="EamA_dom"/>
</dbReference>
<keyword evidence="3" id="KW-1003">Cell membrane</keyword>
<protein>
    <submittedName>
        <fullName evidence="9">Permease of the drug/metabolite transporter (DMT) superfamily</fullName>
    </submittedName>
</protein>
<sequence length="301" mass="33350">MDKEKKQDLFAMSILLITSVIWGGGFVATRNGLDHIKPFYLQFLRFSIAFLLLSSIFFKKLKNITKEDLKGGLIVGIFLFTAFSSQTIGLQYTTPSKQAFLTGTNVVMVPFLYWFVFKKKPDIFSYIGVFLSFIGISVLTYEGGVGINLNLGDMLTLLCALLYAAHIVATGHFAKNIDPVILSIIQFGLTAVLSLIFALIFEPVPTVYNKITVFSVLYLGVFSSCIAFLFQTIGQKYTSSTKTAIILSTESVFGTIFSVILLHDKFTLNMFIGCMLIFISILAVETKFGLKIEPKGETASE</sequence>
<accession>A0A1M5B7V8</accession>